<dbReference type="InterPro" id="IPR008332">
    <property type="entry name" value="MethylG_MeTrfase_N"/>
</dbReference>
<dbReference type="PANTHER" id="PTHR10815:SF5">
    <property type="entry name" value="METHYLATED-DNA--PROTEIN-CYSTEINE METHYLTRANSFERASE"/>
    <property type="match status" value="1"/>
</dbReference>
<comment type="subcellular location">
    <subcellularLocation>
        <location evidence="9">Cytoplasm</location>
    </subcellularLocation>
</comment>
<dbReference type="Gene3D" id="3.30.160.70">
    <property type="entry name" value="Methylated DNA-protein cysteine methyltransferase domain"/>
    <property type="match status" value="1"/>
</dbReference>
<keyword evidence="7 9" id="KW-0234">DNA repair</keyword>
<feature type="domain" description="Methylguanine DNA methyltransferase ribonuclease-like" evidence="11">
    <location>
        <begin position="3"/>
        <end position="71"/>
    </location>
</feature>
<proteinExistence type="inferred from homology"/>
<evidence type="ECO:0000256" key="8">
    <source>
        <dbReference type="ARBA" id="ARBA00049348"/>
    </source>
</evidence>
<evidence type="ECO:0000256" key="6">
    <source>
        <dbReference type="ARBA" id="ARBA00022763"/>
    </source>
</evidence>
<comment type="function">
    <text evidence="9">Involved in the cellular defense against the biological effects of O6-methylguanine (O6-MeG) and O4-methylthymine (O4-MeT) in DNA. Repairs the methylated nucleobase in DNA by stoichiometrically transferring the methyl group to a cysteine residue in the enzyme. This is a suicide reaction: the enzyme is irreversibly inactivated.</text>
</comment>
<keyword evidence="5 9" id="KW-0808">Transferase</keyword>
<dbReference type="AlphaFoldDB" id="A0A1H2WYD7"/>
<dbReference type="InterPro" id="IPR023546">
    <property type="entry name" value="MGMT"/>
</dbReference>
<evidence type="ECO:0000256" key="4">
    <source>
        <dbReference type="ARBA" id="ARBA00022603"/>
    </source>
</evidence>
<dbReference type="GO" id="GO:0003908">
    <property type="term" value="F:methylated-DNA-[protein]-cysteine S-methyltransferase activity"/>
    <property type="evidence" value="ECO:0007669"/>
    <property type="project" value="UniProtKB-UniRule"/>
</dbReference>
<sequence>MHYYTIMESPIDPLLLTSDGEHLTGLYMDVPNYLPHMKEHWLCDPALFEQAITQLRAYFAKELSDFELPLKATGTAFQRKVWQSLTTIPYGKTISYKSIAERIQTPKAVRAVGLANGKNPISIIIPCHRVIGANGKLVGYGGGLSRKQWLLAHEAKQDELLAG</sequence>
<comment type="catalytic activity">
    <reaction evidence="1 9">
        <text>a 4-O-methyl-thymidine in DNA + L-cysteinyl-[protein] = a thymidine in DNA + S-methyl-L-cysteinyl-[protein]</text>
        <dbReference type="Rhea" id="RHEA:53428"/>
        <dbReference type="Rhea" id="RHEA-COMP:10131"/>
        <dbReference type="Rhea" id="RHEA-COMP:10132"/>
        <dbReference type="Rhea" id="RHEA-COMP:13555"/>
        <dbReference type="Rhea" id="RHEA-COMP:13556"/>
        <dbReference type="ChEBI" id="CHEBI:29950"/>
        <dbReference type="ChEBI" id="CHEBI:82612"/>
        <dbReference type="ChEBI" id="CHEBI:137386"/>
        <dbReference type="ChEBI" id="CHEBI:137387"/>
        <dbReference type="EC" id="2.1.1.63"/>
    </reaction>
</comment>
<dbReference type="InterPro" id="IPR036217">
    <property type="entry name" value="MethylDNA_cys_MeTrfase_DNAb"/>
</dbReference>
<feature type="active site" description="Nucleophile; methyl group acceptor" evidence="9">
    <location>
        <position position="127"/>
    </location>
</feature>
<evidence type="ECO:0000256" key="3">
    <source>
        <dbReference type="ARBA" id="ARBA00022490"/>
    </source>
</evidence>
<name>A0A1H2WYD7_9PROT</name>
<dbReference type="Pfam" id="PF01035">
    <property type="entry name" value="DNA_binding_1"/>
    <property type="match status" value="1"/>
</dbReference>
<evidence type="ECO:0000259" key="10">
    <source>
        <dbReference type="Pfam" id="PF01035"/>
    </source>
</evidence>
<dbReference type="Proteomes" id="UP000183454">
    <property type="component" value="Unassembled WGS sequence"/>
</dbReference>
<evidence type="ECO:0000313" key="12">
    <source>
        <dbReference type="EMBL" id="SDW84969.1"/>
    </source>
</evidence>
<feature type="domain" description="Methylated-DNA-[protein]-cysteine S-methyltransferase DNA binding" evidence="10">
    <location>
        <begin position="76"/>
        <end position="155"/>
    </location>
</feature>
<dbReference type="EC" id="2.1.1.63" evidence="9"/>
<organism evidence="12 13">
    <name type="scientific">Nitrosomonas communis</name>
    <dbReference type="NCBI Taxonomy" id="44574"/>
    <lineage>
        <taxon>Bacteria</taxon>
        <taxon>Pseudomonadati</taxon>
        <taxon>Pseudomonadota</taxon>
        <taxon>Betaproteobacteria</taxon>
        <taxon>Nitrosomonadales</taxon>
        <taxon>Nitrosomonadaceae</taxon>
        <taxon>Nitrosomonas</taxon>
    </lineage>
</organism>
<reference evidence="12 13" key="1">
    <citation type="submission" date="2016-10" db="EMBL/GenBank/DDBJ databases">
        <authorList>
            <person name="de Groot N.N."/>
        </authorList>
    </citation>
    <scope>NUCLEOTIDE SEQUENCE [LARGE SCALE GENOMIC DNA]</scope>
    <source>
        <strain evidence="12 13">Nm110</strain>
    </source>
</reference>
<dbReference type="Gene3D" id="1.10.10.10">
    <property type="entry name" value="Winged helix-like DNA-binding domain superfamily/Winged helix DNA-binding domain"/>
    <property type="match status" value="1"/>
</dbReference>
<dbReference type="InterPro" id="IPR014048">
    <property type="entry name" value="MethylDNA_cys_MeTrfase_DNA-bd"/>
</dbReference>
<evidence type="ECO:0000256" key="9">
    <source>
        <dbReference type="HAMAP-Rule" id="MF_00772"/>
    </source>
</evidence>
<keyword evidence="4 9" id="KW-0489">Methyltransferase</keyword>
<dbReference type="PANTHER" id="PTHR10815">
    <property type="entry name" value="METHYLATED-DNA--PROTEIN-CYSTEINE METHYLTRANSFERASE"/>
    <property type="match status" value="1"/>
</dbReference>
<gene>
    <name evidence="12" type="ORF">SAMN05421882_103224</name>
</gene>
<keyword evidence="6 9" id="KW-0227">DNA damage</keyword>
<dbReference type="InterPro" id="IPR001497">
    <property type="entry name" value="MethylDNA_cys_MeTrfase_AS"/>
</dbReference>
<dbReference type="SUPFAM" id="SSF53155">
    <property type="entry name" value="Methylated DNA-protein cysteine methyltransferase domain"/>
    <property type="match status" value="1"/>
</dbReference>
<dbReference type="NCBIfam" id="TIGR00589">
    <property type="entry name" value="ogt"/>
    <property type="match status" value="1"/>
</dbReference>
<keyword evidence="3 9" id="KW-0963">Cytoplasm</keyword>
<dbReference type="SUPFAM" id="SSF46767">
    <property type="entry name" value="Methylated DNA-protein cysteine methyltransferase, C-terminal domain"/>
    <property type="match status" value="1"/>
</dbReference>
<dbReference type="GO" id="GO:0032259">
    <property type="term" value="P:methylation"/>
    <property type="evidence" value="ECO:0007669"/>
    <property type="project" value="UniProtKB-KW"/>
</dbReference>
<dbReference type="InterPro" id="IPR036631">
    <property type="entry name" value="MGMT_N_sf"/>
</dbReference>
<dbReference type="GO" id="GO:0006307">
    <property type="term" value="P:DNA alkylation repair"/>
    <property type="evidence" value="ECO:0007669"/>
    <property type="project" value="UniProtKB-UniRule"/>
</dbReference>
<dbReference type="RefSeq" id="WP_074667476.1">
    <property type="nucleotide sequence ID" value="NZ_FNNH01000032.1"/>
</dbReference>
<comment type="similarity">
    <text evidence="2 9">Belongs to the MGMT family.</text>
</comment>
<dbReference type="FunFam" id="1.10.10.10:FF:000214">
    <property type="entry name" value="Methylated-DNA--protein-cysteine methyltransferase"/>
    <property type="match status" value="1"/>
</dbReference>
<dbReference type="GO" id="GO:0005737">
    <property type="term" value="C:cytoplasm"/>
    <property type="evidence" value="ECO:0007669"/>
    <property type="project" value="UniProtKB-SubCell"/>
</dbReference>
<evidence type="ECO:0000256" key="1">
    <source>
        <dbReference type="ARBA" id="ARBA00001286"/>
    </source>
</evidence>
<evidence type="ECO:0000259" key="11">
    <source>
        <dbReference type="Pfam" id="PF02870"/>
    </source>
</evidence>
<accession>A0A1H2WYD7</accession>
<evidence type="ECO:0000256" key="7">
    <source>
        <dbReference type="ARBA" id="ARBA00023204"/>
    </source>
</evidence>
<dbReference type="InterPro" id="IPR036388">
    <property type="entry name" value="WH-like_DNA-bd_sf"/>
</dbReference>
<protein>
    <recommendedName>
        <fullName evidence="9">Methylated-DNA--protein-cysteine methyltransferase</fullName>
        <ecNumber evidence="9">2.1.1.63</ecNumber>
    </recommendedName>
    <alternativeName>
        <fullName evidence="9">6-O-methylguanine-DNA methyltransferase</fullName>
        <shortName evidence="9">MGMT</shortName>
    </alternativeName>
    <alternativeName>
        <fullName evidence="9">O-6-methylguanine-DNA-alkyltransferase</fullName>
    </alternativeName>
</protein>
<comment type="miscellaneous">
    <text evidence="9">This enzyme catalyzes only one turnover and therefore is not strictly catalytic. According to one definition, an enzyme is a biocatalyst that acts repeatedly and over many reaction cycles.</text>
</comment>
<dbReference type="PROSITE" id="PS00374">
    <property type="entry name" value="MGMT"/>
    <property type="match status" value="1"/>
</dbReference>
<dbReference type="CDD" id="cd06445">
    <property type="entry name" value="ATase"/>
    <property type="match status" value="1"/>
</dbReference>
<dbReference type="HAMAP" id="MF_00772">
    <property type="entry name" value="OGT"/>
    <property type="match status" value="1"/>
</dbReference>
<evidence type="ECO:0000256" key="2">
    <source>
        <dbReference type="ARBA" id="ARBA00008711"/>
    </source>
</evidence>
<evidence type="ECO:0000313" key="13">
    <source>
        <dbReference type="Proteomes" id="UP000183454"/>
    </source>
</evidence>
<dbReference type="Pfam" id="PF02870">
    <property type="entry name" value="Methyltransf_1N"/>
    <property type="match status" value="1"/>
</dbReference>
<dbReference type="EMBL" id="FNNH01000032">
    <property type="protein sequence ID" value="SDW84969.1"/>
    <property type="molecule type" value="Genomic_DNA"/>
</dbReference>
<evidence type="ECO:0000256" key="5">
    <source>
        <dbReference type="ARBA" id="ARBA00022679"/>
    </source>
</evidence>
<comment type="catalytic activity">
    <reaction evidence="8 9">
        <text>a 6-O-methyl-2'-deoxyguanosine in DNA + L-cysteinyl-[protein] = S-methyl-L-cysteinyl-[protein] + a 2'-deoxyguanosine in DNA</text>
        <dbReference type="Rhea" id="RHEA:24000"/>
        <dbReference type="Rhea" id="RHEA-COMP:10131"/>
        <dbReference type="Rhea" id="RHEA-COMP:10132"/>
        <dbReference type="Rhea" id="RHEA-COMP:11367"/>
        <dbReference type="Rhea" id="RHEA-COMP:11368"/>
        <dbReference type="ChEBI" id="CHEBI:29950"/>
        <dbReference type="ChEBI" id="CHEBI:82612"/>
        <dbReference type="ChEBI" id="CHEBI:85445"/>
        <dbReference type="ChEBI" id="CHEBI:85448"/>
        <dbReference type="EC" id="2.1.1.63"/>
    </reaction>
</comment>